<comment type="caution">
    <text evidence="2">The sequence shown here is derived from an EMBL/GenBank/DDBJ whole genome shotgun (WGS) entry which is preliminary data.</text>
</comment>
<organism evidence="2 4">
    <name type="scientific">Trichococcus flocculiformis</name>
    <dbReference type="NCBI Taxonomy" id="82803"/>
    <lineage>
        <taxon>Bacteria</taxon>
        <taxon>Bacillati</taxon>
        <taxon>Bacillota</taxon>
        <taxon>Bacilli</taxon>
        <taxon>Lactobacillales</taxon>
        <taxon>Carnobacteriaceae</taxon>
        <taxon>Trichococcus</taxon>
    </lineage>
</organism>
<reference evidence="2 4" key="2">
    <citation type="submission" date="2016-10" db="EMBL/GenBank/DDBJ databases">
        <authorList>
            <person name="Varghese N."/>
            <person name="Submissions S."/>
        </authorList>
    </citation>
    <scope>NUCLEOTIDE SEQUENCE [LARGE SCALE GENOMIC DNA]</scope>
    <source>
        <strain evidence="2 4">DSM 2094</strain>
    </source>
</reference>
<dbReference type="AlphaFoldDB" id="A0AB38BFQ7"/>
<name>A0AB38BFQ7_9LACT</name>
<evidence type="ECO:0000313" key="4">
    <source>
        <dbReference type="Proteomes" id="UP000199686"/>
    </source>
</evidence>
<dbReference type="Proteomes" id="UP000195947">
    <property type="component" value="Unassembled WGS sequence"/>
</dbReference>
<dbReference type="Proteomes" id="UP000199686">
    <property type="component" value="Unassembled WGS sequence"/>
</dbReference>
<evidence type="ECO:0000313" key="2">
    <source>
        <dbReference type="EMBL" id="SFH59960.1"/>
    </source>
</evidence>
<keyword evidence="3" id="KW-1185">Reference proteome</keyword>
<reference evidence="1 3" key="1">
    <citation type="submission" date="2016-02" db="EMBL/GenBank/DDBJ databases">
        <authorList>
            <person name="Strepis N."/>
        </authorList>
    </citation>
    <scope>NUCLEOTIDE SEQUENCE [LARGE SCALE GENOMIC DNA]</scope>
    <source>
        <strain evidence="1">Trichococcus flocculiformis</strain>
    </source>
</reference>
<proteinExistence type="predicted"/>
<protein>
    <submittedName>
        <fullName evidence="2">Uncharacterized protein</fullName>
    </submittedName>
</protein>
<dbReference type="EMBL" id="FJMZ01000003">
    <property type="protein sequence ID" value="CZQ84699.1"/>
    <property type="molecule type" value="Genomic_DNA"/>
</dbReference>
<evidence type="ECO:0000313" key="3">
    <source>
        <dbReference type="Proteomes" id="UP000195947"/>
    </source>
</evidence>
<sequence length="128" mass="15077">MTDKLLETQVNIFLSNFKCCADQGEIDYSEVNSKTTKFLRTIGWTNKAMNSFILENIESKHYFRGPSEHHHQKNRTVVEFGMMLDDIQLYVKLELIIENEDFVAGYMSFHPREQKIEHFPLDRTGEVE</sequence>
<dbReference type="EMBL" id="FOQC01000005">
    <property type="protein sequence ID" value="SFH59960.1"/>
    <property type="molecule type" value="Genomic_DNA"/>
</dbReference>
<dbReference type="RefSeq" id="WP_086988260.1">
    <property type="nucleotide sequence ID" value="NZ_FJMZ01000003.1"/>
</dbReference>
<accession>A0AB38BFQ7</accession>
<gene>
    <name evidence="2" type="ORF">SAMN04488507_10053</name>
    <name evidence="1" type="ORF">TFLO_563</name>
</gene>
<evidence type="ECO:0000313" key="1">
    <source>
        <dbReference type="EMBL" id="CZQ84699.1"/>
    </source>
</evidence>